<keyword evidence="5 6" id="KW-0694">RNA-binding</keyword>
<dbReference type="InterPro" id="IPR017705">
    <property type="entry name" value="Ribonuclease_Y"/>
</dbReference>
<dbReference type="NCBIfam" id="TIGR00277">
    <property type="entry name" value="HDIG"/>
    <property type="match status" value="1"/>
</dbReference>
<evidence type="ECO:0000256" key="7">
    <source>
        <dbReference type="NCBIfam" id="TIGR03319"/>
    </source>
</evidence>
<feature type="domain" description="HD" evidence="9">
    <location>
        <begin position="374"/>
        <end position="467"/>
    </location>
</feature>
<keyword evidence="11" id="KW-1185">Reference proteome</keyword>
<comment type="function">
    <text evidence="6">Endoribonuclease that initiates mRNA decay.</text>
</comment>
<evidence type="ECO:0000256" key="1">
    <source>
        <dbReference type="ARBA" id="ARBA00022475"/>
    </source>
</evidence>
<evidence type="ECO:0000259" key="9">
    <source>
        <dbReference type="PROSITE" id="PS51831"/>
    </source>
</evidence>
<dbReference type="SUPFAM" id="SSF54791">
    <property type="entry name" value="Eukaryotic type KH-domain (KH-domain type I)"/>
    <property type="match status" value="1"/>
</dbReference>
<dbReference type="InterPro" id="IPR004088">
    <property type="entry name" value="KH_dom_type_1"/>
</dbReference>
<dbReference type="Proteomes" id="UP000658202">
    <property type="component" value="Unassembled WGS sequence"/>
</dbReference>
<dbReference type="InterPro" id="IPR036612">
    <property type="entry name" value="KH_dom_type_1_sf"/>
</dbReference>
<gene>
    <name evidence="6 10" type="primary">rny</name>
    <name evidence="10" type="ORF">GCM10007332_11140</name>
</gene>
<evidence type="ECO:0000313" key="10">
    <source>
        <dbReference type="EMBL" id="GGG51243.1"/>
    </source>
</evidence>
<evidence type="ECO:0000313" key="11">
    <source>
        <dbReference type="Proteomes" id="UP000658202"/>
    </source>
</evidence>
<sequence length="558" mass="62760">MREVKNRKFKWKNIHLPTSDFQQLKRQLKLNIYKFMDTITIIIGVVALLIGAVGGLFFGKSAINSKAKYMIEDAKKSAENIIEKANVQAEAVKKEKQLQAKEKFLELKSQHDADIQSREKKMQEAEKRTKDKENKLNDELSKAGKLEKDLEKQINDYNKKLEIIQKKQHDLDVATAQKVEMLEKISNYSAEEAKNELVESLKAEAKTKAQAHVQSIMEEAQLNAKNEARKIVIQTIQRIGTEQAVENSVSVFNIESDEIKGRIIGREGRNIRALEAATGVEIIVDDTPEAILLSCFDPVRREIARLSLHRLVTDGRIHPARIEEVVEKTRKQIEEEIIEVGKRTIIDLGIHGLHPELVKIVGRMKFRSSYGQNLLQHSREVANIAATMAAELGLNVKLAKRAGLLHDIGKVPEQESELPHALLGMQWAEKYGENAEVINAIGAHHDEIEMTSLLSPIIQVADAISGARPGARRQVLESYIQRLKDLEAAALSFEGVSSAYAIQAGRELRVMVESGKVNDENAYQLSYDISEKIQNELTYPGQVKVTVIRETRAVNIAR</sequence>
<keyword evidence="6" id="KW-0812">Transmembrane</keyword>
<keyword evidence="3 6" id="KW-0255">Endonuclease</keyword>
<evidence type="ECO:0000256" key="5">
    <source>
        <dbReference type="ARBA" id="ARBA00022884"/>
    </source>
</evidence>
<dbReference type="Pfam" id="PF00013">
    <property type="entry name" value="KH_1"/>
    <property type="match status" value="1"/>
</dbReference>
<proteinExistence type="inferred from homology"/>
<feature type="region of interest" description="Disordered" evidence="8">
    <location>
        <begin position="111"/>
        <end position="140"/>
    </location>
</feature>
<dbReference type="InterPro" id="IPR004087">
    <property type="entry name" value="KH_dom"/>
</dbReference>
<dbReference type="Pfam" id="PF01966">
    <property type="entry name" value="HD"/>
    <property type="match status" value="1"/>
</dbReference>
<organism evidence="10 11">
    <name type="scientific">Epilithonimonas arachidiradicis</name>
    <dbReference type="NCBI Taxonomy" id="1617282"/>
    <lineage>
        <taxon>Bacteria</taxon>
        <taxon>Pseudomonadati</taxon>
        <taxon>Bacteroidota</taxon>
        <taxon>Flavobacteriia</taxon>
        <taxon>Flavobacteriales</taxon>
        <taxon>Weeksellaceae</taxon>
        <taxon>Chryseobacterium group</taxon>
        <taxon>Epilithonimonas</taxon>
    </lineage>
</organism>
<evidence type="ECO:0000256" key="2">
    <source>
        <dbReference type="ARBA" id="ARBA00022722"/>
    </source>
</evidence>
<reference evidence="11" key="1">
    <citation type="journal article" date="2019" name="Int. J. Syst. Evol. Microbiol.">
        <title>The Global Catalogue of Microorganisms (GCM) 10K type strain sequencing project: providing services to taxonomists for standard genome sequencing and annotation.</title>
        <authorList>
            <consortium name="The Broad Institute Genomics Platform"/>
            <consortium name="The Broad Institute Genome Sequencing Center for Infectious Disease"/>
            <person name="Wu L."/>
            <person name="Ma J."/>
        </authorList>
    </citation>
    <scope>NUCLEOTIDE SEQUENCE [LARGE SCALE GENOMIC DNA]</scope>
    <source>
        <strain evidence="11">CCM 8490</strain>
    </source>
</reference>
<comment type="similarity">
    <text evidence="6">Belongs to the RNase Y family.</text>
</comment>
<dbReference type="EMBL" id="BMCW01000001">
    <property type="protein sequence ID" value="GGG51243.1"/>
    <property type="molecule type" value="Genomic_DNA"/>
</dbReference>
<dbReference type="InterPro" id="IPR022711">
    <property type="entry name" value="RNase_Y_N"/>
</dbReference>
<dbReference type="PROSITE" id="PS50084">
    <property type="entry name" value="KH_TYPE_1"/>
    <property type="match status" value="1"/>
</dbReference>
<evidence type="ECO:0000256" key="8">
    <source>
        <dbReference type="SAM" id="MobiDB-lite"/>
    </source>
</evidence>
<dbReference type="SUPFAM" id="SSF109604">
    <property type="entry name" value="HD-domain/PDEase-like"/>
    <property type="match status" value="1"/>
</dbReference>
<keyword evidence="2 6" id="KW-0540">Nuclease</keyword>
<dbReference type="SMART" id="SM00471">
    <property type="entry name" value="HDc"/>
    <property type="match status" value="1"/>
</dbReference>
<name>A0ABQ1WYR7_9FLAO</name>
<evidence type="ECO:0000256" key="6">
    <source>
        <dbReference type="HAMAP-Rule" id="MF_00335"/>
    </source>
</evidence>
<dbReference type="CDD" id="cd00077">
    <property type="entry name" value="HDc"/>
    <property type="match status" value="1"/>
</dbReference>
<dbReference type="InterPro" id="IPR003607">
    <property type="entry name" value="HD/PDEase_dom"/>
</dbReference>
<feature type="transmembrane region" description="Helical" evidence="6">
    <location>
        <begin position="35"/>
        <end position="58"/>
    </location>
</feature>
<dbReference type="InterPro" id="IPR006674">
    <property type="entry name" value="HD_domain"/>
</dbReference>
<protein>
    <recommendedName>
        <fullName evidence="6 7">Ribonuclease Y</fullName>
        <shortName evidence="6">RNase Y</shortName>
        <ecNumber evidence="6 7">3.1.-.-</ecNumber>
    </recommendedName>
</protein>
<dbReference type="Gene3D" id="3.30.1370.10">
    <property type="entry name" value="K Homology domain, type 1"/>
    <property type="match status" value="1"/>
</dbReference>
<keyword evidence="6" id="KW-1133">Transmembrane helix</keyword>
<dbReference type="NCBIfam" id="TIGR03319">
    <property type="entry name" value="RNase_Y"/>
    <property type="match status" value="1"/>
</dbReference>
<dbReference type="Gene3D" id="1.10.3210.10">
    <property type="entry name" value="Hypothetical protein af1432"/>
    <property type="match status" value="1"/>
</dbReference>
<dbReference type="PANTHER" id="PTHR12826">
    <property type="entry name" value="RIBONUCLEASE Y"/>
    <property type="match status" value="1"/>
</dbReference>
<dbReference type="PROSITE" id="PS51831">
    <property type="entry name" value="HD"/>
    <property type="match status" value="1"/>
</dbReference>
<keyword evidence="1 6" id="KW-1003">Cell membrane</keyword>
<dbReference type="CDD" id="cd22431">
    <property type="entry name" value="KH-I_RNaseY"/>
    <property type="match status" value="1"/>
</dbReference>
<evidence type="ECO:0000256" key="3">
    <source>
        <dbReference type="ARBA" id="ARBA00022759"/>
    </source>
</evidence>
<comment type="caution">
    <text evidence="10">The sequence shown here is derived from an EMBL/GenBank/DDBJ whole genome shotgun (WGS) entry which is preliminary data.</text>
</comment>
<dbReference type="HAMAP" id="MF_00335">
    <property type="entry name" value="RNase_Y"/>
    <property type="match status" value="1"/>
</dbReference>
<dbReference type="SMART" id="SM00322">
    <property type="entry name" value="KH"/>
    <property type="match status" value="1"/>
</dbReference>
<evidence type="ECO:0000256" key="4">
    <source>
        <dbReference type="ARBA" id="ARBA00022801"/>
    </source>
</evidence>
<keyword evidence="6" id="KW-0472">Membrane</keyword>
<dbReference type="Pfam" id="PF12072">
    <property type="entry name" value="RNase_Y_N"/>
    <property type="match status" value="1"/>
</dbReference>
<keyword evidence="4 6" id="KW-0378">Hydrolase</keyword>
<dbReference type="PANTHER" id="PTHR12826:SF15">
    <property type="entry name" value="RIBONUCLEASE Y"/>
    <property type="match status" value="1"/>
</dbReference>
<accession>A0ABQ1WYR7</accession>
<dbReference type="EC" id="3.1.-.-" evidence="6 7"/>
<comment type="subcellular location">
    <subcellularLocation>
        <location evidence="6">Cell membrane</location>
        <topology evidence="6">Single-pass membrane protein</topology>
    </subcellularLocation>
</comment>
<dbReference type="InterPro" id="IPR006675">
    <property type="entry name" value="HDIG_dom"/>
</dbReference>